<keyword evidence="1" id="KW-0732">Signal</keyword>
<evidence type="ECO:0000256" key="1">
    <source>
        <dbReference type="SAM" id="SignalP"/>
    </source>
</evidence>
<dbReference type="HOGENOM" id="CLU_1786646_0_0_1"/>
<dbReference type="Proteomes" id="UP000054466">
    <property type="component" value="Unassembled WGS sequence"/>
</dbReference>
<name>A0A0D2CKC3_9EURO</name>
<organism evidence="2 3">
    <name type="scientific">Cladophialophora immunda</name>
    <dbReference type="NCBI Taxonomy" id="569365"/>
    <lineage>
        <taxon>Eukaryota</taxon>
        <taxon>Fungi</taxon>
        <taxon>Dikarya</taxon>
        <taxon>Ascomycota</taxon>
        <taxon>Pezizomycotina</taxon>
        <taxon>Eurotiomycetes</taxon>
        <taxon>Chaetothyriomycetidae</taxon>
        <taxon>Chaetothyriales</taxon>
        <taxon>Herpotrichiellaceae</taxon>
        <taxon>Cladophialophora</taxon>
    </lineage>
</organism>
<protein>
    <recommendedName>
        <fullName evidence="4">Cyanovirin-N domain-containing protein</fullName>
    </recommendedName>
</protein>
<keyword evidence="3" id="KW-1185">Reference proteome</keyword>
<feature type="chain" id="PRO_5002239885" description="Cyanovirin-N domain-containing protein" evidence="1">
    <location>
        <begin position="22"/>
        <end position="145"/>
    </location>
</feature>
<accession>A0A0D2CKC3</accession>
<dbReference type="VEuPathDB" id="FungiDB:PV07_06237"/>
<dbReference type="RefSeq" id="XP_016250711.1">
    <property type="nucleotide sequence ID" value="XM_016393192.1"/>
</dbReference>
<proteinExistence type="predicted"/>
<evidence type="ECO:0000313" key="2">
    <source>
        <dbReference type="EMBL" id="KIW30495.1"/>
    </source>
</evidence>
<reference evidence="2 3" key="1">
    <citation type="submission" date="2015-01" db="EMBL/GenBank/DDBJ databases">
        <title>The Genome Sequence of Cladophialophora immunda CBS83496.</title>
        <authorList>
            <consortium name="The Broad Institute Genomics Platform"/>
            <person name="Cuomo C."/>
            <person name="de Hoog S."/>
            <person name="Gorbushina A."/>
            <person name="Stielow B."/>
            <person name="Teixiera M."/>
            <person name="Abouelleil A."/>
            <person name="Chapman S.B."/>
            <person name="Priest M."/>
            <person name="Young S.K."/>
            <person name="Wortman J."/>
            <person name="Nusbaum C."/>
            <person name="Birren B."/>
        </authorList>
    </citation>
    <scope>NUCLEOTIDE SEQUENCE [LARGE SCALE GENOMIC DNA]</scope>
    <source>
        <strain evidence="2 3">CBS 83496</strain>
    </source>
</reference>
<dbReference type="AlphaFoldDB" id="A0A0D2CKC3"/>
<sequence length="145" mass="15227">MSSFLAKAMLALSLPVFLAHAQDAALCGNACDTYQLNLKNTDDIYTEDVLTPGSPITGADVLQMCGDFSEFSLDGLDYGSAIICYKCGGFGGSEADEDLLDAWALVCATYNEADPDDEPQVAEEAGATCWNSDLAVDDCGTLASN</sequence>
<feature type="signal peptide" evidence="1">
    <location>
        <begin position="1"/>
        <end position="21"/>
    </location>
</feature>
<dbReference type="GeneID" id="27345431"/>
<evidence type="ECO:0000313" key="3">
    <source>
        <dbReference type="Proteomes" id="UP000054466"/>
    </source>
</evidence>
<dbReference type="EMBL" id="KN847042">
    <property type="protein sequence ID" value="KIW30495.1"/>
    <property type="molecule type" value="Genomic_DNA"/>
</dbReference>
<gene>
    <name evidence="2" type="ORF">PV07_06237</name>
</gene>
<evidence type="ECO:0008006" key="4">
    <source>
        <dbReference type="Google" id="ProtNLM"/>
    </source>
</evidence>